<dbReference type="Pfam" id="PF12796">
    <property type="entry name" value="Ank_2"/>
    <property type="match status" value="2"/>
</dbReference>
<dbReference type="PANTHER" id="PTHR24189:SF50">
    <property type="entry name" value="ANKYRIN REPEAT AND SOCS BOX PROTEIN 2"/>
    <property type="match status" value="1"/>
</dbReference>
<evidence type="ECO:0000313" key="5">
    <source>
        <dbReference type="Proteomes" id="UP000168163"/>
    </source>
</evidence>
<accession>D3IZ23</accession>
<dbReference type="PANTHER" id="PTHR24189">
    <property type="entry name" value="MYOTROPHIN"/>
    <property type="match status" value="1"/>
</dbReference>
<feature type="repeat" description="ANK" evidence="3">
    <location>
        <begin position="227"/>
        <end position="261"/>
    </location>
</feature>
<dbReference type="PROSITE" id="PS50297">
    <property type="entry name" value="ANK_REP_REGION"/>
    <property type="match status" value="3"/>
</dbReference>
<dbReference type="InterPro" id="IPR036770">
    <property type="entry name" value="Ankyrin_rpt-contain_sf"/>
</dbReference>
<dbReference type="EMBL" id="GQ329669">
    <property type="protein sequence ID" value="ADC53777.1"/>
    <property type="molecule type" value="Genomic_DNA"/>
</dbReference>
<dbReference type="InterPro" id="IPR050745">
    <property type="entry name" value="Multifunctional_regulatory"/>
</dbReference>
<dbReference type="PRINTS" id="PR01415">
    <property type="entry name" value="ANKYRIN"/>
</dbReference>
<feature type="repeat" description="ANK" evidence="3">
    <location>
        <begin position="262"/>
        <end position="296"/>
    </location>
</feature>
<dbReference type="InterPro" id="IPR002110">
    <property type="entry name" value="Ankyrin_rpt"/>
</dbReference>
<dbReference type="Pfam" id="PF00023">
    <property type="entry name" value="Ank"/>
    <property type="match status" value="1"/>
</dbReference>
<dbReference type="PROSITE" id="PS50088">
    <property type="entry name" value="ANK_REPEAT"/>
    <property type="match status" value="5"/>
</dbReference>
<dbReference type="Gene3D" id="1.25.40.20">
    <property type="entry name" value="Ankyrin repeat-containing domain"/>
    <property type="match status" value="3"/>
</dbReference>
<keyword evidence="2 3" id="KW-0040">ANK repeat</keyword>
<protein>
    <submittedName>
        <fullName evidence="4">Ankyrin/F-box protein</fullName>
    </submittedName>
</protein>
<proteinExistence type="predicted"/>
<reference evidence="4 5" key="1">
    <citation type="journal article" date="2010" name="J. Gen. Virol.">
        <title>The genome of pseudocowpoxvirus: comparison of a reindeer isolate and a reference strain.</title>
        <authorList>
            <person name="Hautaniemi M."/>
            <person name="Ueda N."/>
            <person name="Tuimala J."/>
            <person name="Mercer A.A."/>
            <person name="Lahdenpera J."/>
            <person name="McInnes C.J."/>
        </authorList>
    </citation>
    <scope>NUCLEOTIDE SEQUENCE [LARGE SCALE GENOMIC DNA]</scope>
    <source>
        <strain evidence="4">F00.120R</strain>
    </source>
</reference>
<name>D3IZ23_9POXV</name>
<dbReference type="SMART" id="SM00248">
    <property type="entry name" value="ANK"/>
    <property type="match status" value="7"/>
</dbReference>
<feature type="repeat" description="ANK" evidence="3">
    <location>
        <begin position="45"/>
        <end position="81"/>
    </location>
</feature>
<feature type="repeat" description="ANK" evidence="3">
    <location>
        <begin position="157"/>
        <end position="191"/>
    </location>
</feature>
<organism evidence="4 5">
    <name type="scientific">Pseudocowpox virus</name>
    <dbReference type="NCBI Taxonomy" id="129726"/>
    <lineage>
        <taxon>Viruses</taxon>
        <taxon>Varidnaviria</taxon>
        <taxon>Bamfordvirae</taxon>
        <taxon>Nucleocytoviricota</taxon>
        <taxon>Pokkesviricetes</taxon>
        <taxon>Chitovirales</taxon>
        <taxon>Poxviridae</taxon>
        <taxon>Chordopoxvirinae</taxon>
        <taxon>Parapoxvirus</taxon>
        <taxon>Parapoxvirus pseudocowpox</taxon>
    </lineage>
</organism>
<evidence type="ECO:0000313" key="4">
    <source>
        <dbReference type="EMBL" id="ADC53777.1"/>
    </source>
</evidence>
<feature type="repeat" description="ANK" evidence="3">
    <location>
        <begin position="192"/>
        <end position="226"/>
    </location>
</feature>
<sequence length="516" mass="55838">MLSRESVVVPHADLLFRYLESGQVDLATVRALVATDADVNFRGEYGRTPLHLCVHFARHEQCVEIVRVLLEAGADVNAKDACGFTPLHAYVQYDCVRPDVVALMLAAGADVVSDAGFVFYDSVLSSFLDSCGSDGAELEVARLLLDAGARVDECDNYGVTPLHVYAKNQWIREDVLRLLLERGADPNARDRHGVTPLAALLGSGGVSAALVDAMLRAGADARAVDADGRTTLHHLARTAKISEGLVRTLAGLGADPAAVDARGNTMLHYMATYGRCARGVVDFVLERGLDLNLRNNNLQTALYRAAVFSHGACRRLVHMGAELEHVAASGFCAVSEMLRRNNVRATAAVLARRPPTELLVSALLTAVRWGHMFRRSEAALLCVQELALRGESARLLAEPTLANYASVVRACEQEIASMRAVRCHADATLLGVLRAADDAKALFVQNAFLERAAEFPIYGTALFSKVCMMRLRVSLAEQIAGLMCPCALPPEIVTSIMCFLPYDSLLGLRRAMLTRP</sequence>
<evidence type="ECO:0000256" key="1">
    <source>
        <dbReference type="ARBA" id="ARBA00022737"/>
    </source>
</evidence>
<evidence type="ECO:0000256" key="3">
    <source>
        <dbReference type="PROSITE-ProRule" id="PRU00023"/>
    </source>
</evidence>
<dbReference type="SUPFAM" id="SSF48403">
    <property type="entry name" value="Ankyrin repeat"/>
    <property type="match status" value="1"/>
</dbReference>
<dbReference type="Proteomes" id="UP000168163">
    <property type="component" value="Segment"/>
</dbReference>
<evidence type="ECO:0000256" key="2">
    <source>
        <dbReference type="ARBA" id="ARBA00023043"/>
    </source>
</evidence>
<keyword evidence="1" id="KW-0677">Repeat</keyword>